<feature type="compositionally biased region" description="Polar residues" evidence="1">
    <location>
        <begin position="25"/>
        <end position="34"/>
    </location>
</feature>
<evidence type="ECO:0000313" key="3">
    <source>
        <dbReference type="Proteomes" id="UP001151760"/>
    </source>
</evidence>
<evidence type="ECO:0000256" key="1">
    <source>
        <dbReference type="SAM" id="MobiDB-lite"/>
    </source>
</evidence>
<feature type="compositionally biased region" description="Polar residues" evidence="1">
    <location>
        <begin position="1"/>
        <end position="10"/>
    </location>
</feature>
<feature type="region of interest" description="Disordered" evidence="1">
    <location>
        <begin position="1"/>
        <end position="143"/>
    </location>
</feature>
<organism evidence="2 3">
    <name type="scientific">Tanacetum coccineum</name>
    <dbReference type="NCBI Taxonomy" id="301880"/>
    <lineage>
        <taxon>Eukaryota</taxon>
        <taxon>Viridiplantae</taxon>
        <taxon>Streptophyta</taxon>
        <taxon>Embryophyta</taxon>
        <taxon>Tracheophyta</taxon>
        <taxon>Spermatophyta</taxon>
        <taxon>Magnoliopsida</taxon>
        <taxon>eudicotyledons</taxon>
        <taxon>Gunneridae</taxon>
        <taxon>Pentapetalae</taxon>
        <taxon>asterids</taxon>
        <taxon>campanulids</taxon>
        <taxon>Asterales</taxon>
        <taxon>Asteraceae</taxon>
        <taxon>Asteroideae</taxon>
        <taxon>Anthemideae</taxon>
        <taxon>Anthemidinae</taxon>
        <taxon>Tanacetum</taxon>
    </lineage>
</organism>
<name>A0ABQ5DQY6_9ASTR</name>
<dbReference type="Proteomes" id="UP001151760">
    <property type="component" value="Unassembled WGS sequence"/>
</dbReference>
<reference evidence="2" key="2">
    <citation type="submission" date="2022-01" db="EMBL/GenBank/DDBJ databases">
        <authorList>
            <person name="Yamashiro T."/>
            <person name="Shiraishi A."/>
            <person name="Satake H."/>
            <person name="Nakayama K."/>
        </authorList>
    </citation>
    <scope>NUCLEOTIDE SEQUENCE</scope>
</reference>
<comment type="caution">
    <text evidence="2">The sequence shown here is derived from an EMBL/GenBank/DDBJ whole genome shotgun (WGS) entry which is preliminary data.</text>
</comment>
<dbReference type="EMBL" id="BQNB010015575">
    <property type="protein sequence ID" value="GJT41606.1"/>
    <property type="molecule type" value="Genomic_DNA"/>
</dbReference>
<feature type="compositionally biased region" description="Low complexity" evidence="1">
    <location>
        <begin position="54"/>
        <end position="63"/>
    </location>
</feature>
<accession>A0ABQ5DQY6</accession>
<evidence type="ECO:0000313" key="2">
    <source>
        <dbReference type="EMBL" id="GJT41606.1"/>
    </source>
</evidence>
<protein>
    <submittedName>
        <fullName evidence="2">Uncharacterized protein</fullName>
    </submittedName>
</protein>
<gene>
    <name evidence="2" type="ORF">Tco_0941471</name>
</gene>
<feature type="compositionally biased region" description="Polar residues" evidence="1">
    <location>
        <begin position="68"/>
        <end position="81"/>
    </location>
</feature>
<feature type="compositionally biased region" description="Polar residues" evidence="1">
    <location>
        <begin position="109"/>
        <end position="122"/>
    </location>
</feature>
<feature type="region of interest" description="Disordered" evidence="1">
    <location>
        <begin position="207"/>
        <end position="248"/>
    </location>
</feature>
<reference evidence="2" key="1">
    <citation type="journal article" date="2022" name="Int. J. Mol. Sci.">
        <title>Draft Genome of Tanacetum Coccineum: Genomic Comparison of Closely Related Tanacetum-Family Plants.</title>
        <authorList>
            <person name="Yamashiro T."/>
            <person name="Shiraishi A."/>
            <person name="Nakayama K."/>
            <person name="Satake H."/>
        </authorList>
    </citation>
    <scope>NUCLEOTIDE SEQUENCE</scope>
</reference>
<sequence>MIAVNSQKDSVSPLPLAAKPKKGKSQTVTPTIPKSQGHEVPGALSKKSKRPKSKTSPTETKVTPPNPTEGSEQSHSVSSRTVPDLQDIERNIQLASTGFPSTLDEGTRKSQTLPESTANTTPRPEGSLGEKDSGGNIPPSDMELIHPTIADLSRASAKYQVDQTQSTKLRYQSLIENKGKPSHEGELDTLPLVLSTYVDVRAFLLTNDEGQESKEDMVGAGEEMDKEPQAASITETHHQSPPPQAEKP</sequence>
<keyword evidence="3" id="KW-1185">Reference proteome</keyword>
<proteinExistence type="predicted"/>